<keyword evidence="2" id="KW-0479">Metal-binding</keyword>
<keyword evidence="5" id="KW-1185">Reference proteome</keyword>
<protein>
    <recommendedName>
        <fullName evidence="2">Terpene synthase</fullName>
        <ecNumber evidence="2">4.2.3.-</ecNumber>
    </recommendedName>
</protein>
<comment type="cofactor">
    <cofactor evidence="2">
        <name>Mg(2+)</name>
        <dbReference type="ChEBI" id="CHEBI:18420"/>
    </cofactor>
</comment>
<dbReference type="Pfam" id="PF19086">
    <property type="entry name" value="Terpene_syn_C_2"/>
    <property type="match status" value="2"/>
</dbReference>
<dbReference type="PANTHER" id="PTHR35201">
    <property type="entry name" value="TERPENE SYNTHASE"/>
    <property type="match status" value="1"/>
</dbReference>
<evidence type="ECO:0000313" key="4">
    <source>
        <dbReference type="EMBL" id="SFD99456.1"/>
    </source>
</evidence>
<gene>
    <name evidence="4" type="ORF">SAMN04487819_106155</name>
</gene>
<evidence type="ECO:0000313" key="5">
    <source>
        <dbReference type="Proteomes" id="UP000198716"/>
    </source>
</evidence>
<name>A0A1I1WWG3_9ACTN</name>
<dbReference type="GO" id="GO:0046872">
    <property type="term" value="F:metal ion binding"/>
    <property type="evidence" value="ECO:0007669"/>
    <property type="project" value="UniProtKB-KW"/>
</dbReference>
<comment type="similarity">
    <text evidence="2">Belongs to the terpene synthase family.</text>
</comment>
<reference evidence="5" key="1">
    <citation type="submission" date="2016-10" db="EMBL/GenBank/DDBJ databases">
        <authorList>
            <person name="Varghese N."/>
            <person name="Submissions S."/>
        </authorList>
    </citation>
    <scope>NUCLEOTIDE SEQUENCE [LARGE SCALE GENOMIC DNA]</scope>
    <source>
        <strain evidence="5">DSM 45004</strain>
    </source>
</reference>
<accession>A0A1I1WWG3</accession>
<proteinExistence type="inferred from homology"/>
<dbReference type="EC" id="4.2.3.-" evidence="2"/>
<dbReference type="InterPro" id="IPR008949">
    <property type="entry name" value="Isoprenoid_synthase_dom_sf"/>
</dbReference>
<dbReference type="Gene3D" id="1.10.600.10">
    <property type="entry name" value="Farnesyl Diphosphate Synthase"/>
    <property type="match status" value="2"/>
</dbReference>
<dbReference type="GO" id="GO:0010333">
    <property type="term" value="F:terpene synthase activity"/>
    <property type="evidence" value="ECO:0007669"/>
    <property type="project" value="InterPro"/>
</dbReference>
<sequence length="714" mass="80876">MRPFELPDFYTPHPARLHPHVDSARTHTTRWVGEIGLLRQSRIDPSATAIPGETEFDDHDYALLSGYAHPDVSVSTLNLLADWYAWMFVLDDQLPPHDEHTDSSAEARSHVQRLLGFLHTHAASVPEPNTPLERGLAELWQRTAATAPPRLLRRLAADTRLLLTARVRQPSRTVASIPNPVDHLRDSRHSSGARWVATLVEYTLGDSLPPDVARSRPVRLLRACFADALRLCNDLFSYQRETRQERKRDNAVLSIERFLECSPQRAAEIANAVLTRRVHLFETTLHRGLPALLTEHALPEQQRTTVLAYAHGLRDWLAGAHEWHSMSTRYMNTGPIHTTRIRQPAGLGFTTAVHDAHPVGNTGPAVTSGETRPWWELPSWSARSHDTNRTTTNPLLTRLRSRTATWAQRHGIPENALSSTTRTNDYALLAARVLPDAGETELALIAHWSLWARFVNDGAHREQYRPWPRLAEFLPPNPDDMPTTTEPVEQALAELWTRTTTIIPAQARRRFRQRIRKFLHHTADEPFESVGNEPTDFLAPLETPHRTARSHLRLALTELRLGPDIPPGVLRNPAMRSLRQVFTEITALHEDLVVAHHRGWCEVPVAAIPTPRRSHDERGHHAVSVLTDLLRTRRRRFESLLNRDVAEARAEYRLSPTAGRQLDNYLDALDHWITGELSWLLENARHNLNPAPATRSAQHRLPSTDRPTAAAFPA</sequence>
<feature type="region of interest" description="Disordered" evidence="3">
    <location>
        <begin position="690"/>
        <end position="714"/>
    </location>
</feature>
<dbReference type="Proteomes" id="UP000198716">
    <property type="component" value="Unassembled WGS sequence"/>
</dbReference>
<dbReference type="SUPFAM" id="SSF48576">
    <property type="entry name" value="Terpenoid synthases"/>
    <property type="match status" value="2"/>
</dbReference>
<dbReference type="InterPro" id="IPR034686">
    <property type="entry name" value="Terpene_cyclase-like_2"/>
</dbReference>
<evidence type="ECO:0000256" key="2">
    <source>
        <dbReference type="RuleBase" id="RU366034"/>
    </source>
</evidence>
<evidence type="ECO:0000256" key="3">
    <source>
        <dbReference type="SAM" id="MobiDB-lite"/>
    </source>
</evidence>
<dbReference type="PANTHER" id="PTHR35201:SF4">
    <property type="entry name" value="BETA-PINACENE SYNTHASE-RELATED"/>
    <property type="match status" value="1"/>
</dbReference>
<keyword evidence="1 2" id="KW-0456">Lyase</keyword>
<organism evidence="4 5">
    <name type="scientific">Actinopolyspora alba</name>
    <dbReference type="NCBI Taxonomy" id="673379"/>
    <lineage>
        <taxon>Bacteria</taxon>
        <taxon>Bacillati</taxon>
        <taxon>Actinomycetota</taxon>
        <taxon>Actinomycetes</taxon>
        <taxon>Actinopolysporales</taxon>
        <taxon>Actinopolysporaceae</taxon>
        <taxon>Actinopolyspora</taxon>
        <taxon>Actinopolyspora alba group</taxon>
    </lineage>
</organism>
<dbReference type="RefSeq" id="WP_092926607.1">
    <property type="nucleotide sequence ID" value="NZ_FOMZ01000006.1"/>
</dbReference>
<dbReference type="AlphaFoldDB" id="A0A1I1WWG3"/>
<keyword evidence="2" id="KW-0460">Magnesium</keyword>
<evidence type="ECO:0000256" key="1">
    <source>
        <dbReference type="ARBA" id="ARBA00023239"/>
    </source>
</evidence>
<dbReference type="EMBL" id="FOMZ01000006">
    <property type="protein sequence ID" value="SFD99456.1"/>
    <property type="molecule type" value="Genomic_DNA"/>
</dbReference>